<dbReference type="STRING" id="1220578.FPE01S_02_08960"/>
<evidence type="ECO:0000313" key="1">
    <source>
        <dbReference type="EMBL" id="GAO43790.1"/>
    </source>
</evidence>
<reference evidence="1 2" key="1">
    <citation type="submission" date="2015-04" db="EMBL/GenBank/DDBJ databases">
        <title>Whole genome shotgun sequence of Flavihumibacter petaseus NBRC 106054.</title>
        <authorList>
            <person name="Miyazawa S."/>
            <person name="Hosoyama A."/>
            <person name="Hashimoto M."/>
            <person name="Noguchi M."/>
            <person name="Tsuchikane K."/>
            <person name="Ohji S."/>
            <person name="Yamazoe A."/>
            <person name="Ichikawa N."/>
            <person name="Kimura A."/>
            <person name="Fujita N."/>
        </authorList>
    </citation>
    <scope>NUCLEOTIDE SEQUENCE [LARGE SCALE GENOMIC DNA]</scope>
    <source>
        <strain evidence="1 2">NBRC 106054</strain>
    </source>
</reference>
<evidence type="ECO:0000313" key="2">
    <source>
        <dbReference type="Proteomes" id="UP000033121"/>
    </source>
</evidence>
<dbReference type="EMBL" id="BBWV01000002">
    <property type="protein sequence ID" value="GAO43790.1"/>
    <property type="molecule type" value="Genomic_DNA"/>
</dbReference>
<proteinExistence type="predicted"/>
<dbReference type="Proteomes" id="UP000033121">
    <property type="component" value="Unassembled WGS sequence"/>
</dbReference>
<accession>A0A0E9N353</accession>
<comment type="caution">
    <text evidence="1">The sequence shown here is derived from an EMBL/GenBank/DDBJ whole genome shotgun (WGS) entry which is preliminary data.</text>
</comment>
<organism evidence="1 2">
    <name type="scientific">Flavihumibacter petaseus NBRC 106054</name>
    <dbReference type="NCBI Taxonomy" id="1220578"/>
    <lineage>
        <taxon>Bacteria</taxon>
        <taxon>Pseudomonadati</taxon>
        <taxon>Bacteroidota</taxon>
        <taxon>Chitinophagia</taxon>
        <taxon>Chitinophagales</taxon>
        <taxon>Chitinophagaceae</taxon>
        <taxon>Flavihumibacter</taxon>
    </lineage>
</organism>
<sequence>MGLHPKKESAQSGKVIFQKVLETARGGFTLDPSGLSEGNVIPAGTPISFDETTRKARILKTAKVYETAGGSATTYKVEKGHLLKVGEYAGATVGGPAYAITAIDTSNSAYDTITVGTTIGAASAGAALFQSSATGASSAALMVTAKGLSWDDVEYAEDASVSVVLRGTLYARRAPAVPSSVVTGLPLIIFSNSY</sequence>
<keyword evidence="2" id="KW-1185">Reference proteome</keyword>
<gene>
    <name evidence="1" type="ORF">FPE01S_02_08960</name>
</gene>
<dbReference type="AlphaFoldDB" id="A0A0E9N353"/>
<dbReference type="RefSeq" id="WP_052955808.1">
    <property type="nucleotide sequence ID" value="NZ_BBWV01000002.1"/>
</dbReference>
<protein>
    <submittedName>
        <fullName evidence="1">Uncharacterized protein</fullName>
    </submittedName>
</protein>
<dbReference type="OrthoDB" id="1257496at2"/>
<name>A0A0E9N353_9BACT</name>